<reference evidence="6 7" key="1">
    <citation type="journal article" date="2015" name="Int. J. Syst. Evol. Microbiol.">
        <title>Micromonospora costi sp. nov., isolated from a leaf of Costus speciosus.</title>
        <authorList>
            <person name="Thawai C."/>
        </authorList>
    </citation>
    <scope>NUCLEOTIDE SEQUENCE [LARGE SCALE GENOMIC DNA]</scope>
    <source>
        <strain evidence="6 7">CS1-12</strain>
    </source>
</reference>
<dbReference type="InterPro" id="IPR028098">
    <property type="entry name" value="Glyco_trans_4-like_N"/>
</dbReference>
<dbReference type="EMBL" id="RBAN01000003">
    <property type="protein sequence ID" value="RKN54594.1"/>
    <property type="molecule type" value="Genomic_DNA"/>
</dbReference>
<gene>
    <name evidence="6" type="ORF">D7193_21810</name>
</gene>
<feature type="domain" description="Glycosyl transferase family 1" evidence="4">
    <location>
        <begin position="207"/>
        <end position="360"/>
    </location>
</feature>
<evidence type="ECO:0000259" key="5">
    <source>
        <dbReference type="Pfam" id="PF13439"/>
    </source>
</evidence>
<evidence type="ECO:0000256" key="3">
    <source>
        <dbReference type="ARBA" id="ARBA00022679"/>
    </source>
</evidence>
<protein>
    <submittedName>
        <fullName evidence="6">Glycosyltransferase family 1 protein</fullName>
    </submittedName>
</protein>
<keyword evidence="3 6" id="KW-0808">Transferase</keyword>
<proteinExistence type="inferred from homology"/>
<evidence type="ECO:0000259" key="4">
    <source>
        <dbReference type="Pfam" id="PF00534"/>
    </source>
</evidence>
<dbReference type="GO" id="GO:0016757">
    <property type="term" value="F:glycosyltransferase activity"/>
    <property type="evidence" value="ECO:0007669"/>
    <property type="project" value="UniProtKB-KW"/>
</dbReference>
<dbReference type="PANTHER" id="PTHR12526">
    <property type="entry name" value="GLYCOSYLTRANSFERASE"/>
    <property type="match status" value="1"/>
</dbReference>
<accession>A0A3B0A2T4</accession>
<dbReference type="SUPFAM" id="SSF53756">
    <property type="entry name" value="UDP-Glycosyltransferase/glycogen phosphorylase"/>
    <property type="match status" value="1"/>
</dbReference>
<keyword evidence="7" id="KW-1185">Reference proteome</keyword>
<evidence type="ECO:0000313" key="7">
    <source>
        <dbReference type="Proteomes" id="UP000279968"/>
    </source>
</evidence>
<dbReference type="PANTHER" id="PTHR12526:SF640">
    <property type="entry name" value="COLANIC ACID BIOSYNTHESIS GLYCOSYLTRANSFERASE WCAL-RELATED"/>
    <property type="match status" value="1"/>
</dbReference>
<evidence type="ECO:0000313" key="6">
    <source>
        <dbReference type="EMBL" id="RKN54594.1"/>
    </source>
</evidence>
<dbReference type="RefSeq" id="WP_120781315.1">
    <property type="nucleotide sequence ID" value="NZ_JBHLUP010000001.1"/>
</dbReference>
<dbReference type="Pfam" id="PF00534">
    <property type="entry name" value="Glycos_transf_1"/>
    <property type="match status" value="1"/>
</dbReference>
<dbReference type="Proteomes" id="UP000279968">
    <property type="component" value="Unassembled WGS sequence"/>
</dbReference>
<keyword evidence="2" id="KW-0328">Glycosyltransferase</keyword>
<organism evidence="6 7">
    <name type="scientific">Micromonospora costi</name>
    <dbReference type="NCBI Taxonomy" id="1530042"/>
    <lineage>
        <taxon>Bacteria</taxon>
        <taxon>Bacillati</taxon>
        <taxon>Actinomycetota</taxon>
        <taxon>Actinomycetes</taxon>
        <taxon>Micromonosporales</taxon>
        <taxon>Micromonosporaceae</taxon>
        <taxon>Micromonospora</taxon>
    </lineage>
</organism>
<evidence type="ECO:0000256" key="1">
    <source>
        <dbReference type="ARBA" id="ARBA00009481"/>
    </source>
</evidence>
<comment type="caution">
    <text evidence="6">The sequence shown here is derived from an EMBL/GenBank/DDBJ whole genome shotgun (WGS) entry which is preliminary data.</text>
</comment>
<dbReference type="CDD" id="cd03801">
    <property type="entry name" value="GT4_PimA-like"/>
    <property type="match status" value="1"/>
</dbReference>
<dbReference type="InterPro" id="IPR001296">
    <property type="entry name" value="Glyco_trans_1"/>
</dbReference>
<name>A0A3B0A2T4_9ACTN</name>
<dbReference type="AlphaFoldDB" id="A0A3B0A2T4"/>
<sequence length="390" mass="42491">MQTLDGPERHVLFLNWRDTRNPEGGGSEVYVERIAEELIAHGHRATLLCASHPGAPRQETTTSGLRIVRRGGRHSVYLRAALTYLAGLAGFGPLAPRSLGRPDLIVDVCNGLPFLSPLYARCAVVILVHHVHREQWPVVLRAWGARLGWWIESSLARRVYRRCRYVTVSAATRAELATLGVDPGRVTVVYNGTPDMTPGVAPRTPHPSLLVLCRLVPHKRVEIALETVARLAGDFPTLHLVVAGQGWWETQLRELVETLGIGDRVRFAGFVTEAEKRELLCSTWVALTPSLKEGWGLTIVEAGAAGTPTVAFHDAGGVAEAIVAEKTGLLAHDAADFIAQVRRLLADDVFRHEMGKAAQEHAAQFTWQASGISFANLVLVATGGIPATRR</sequence>
<dbReference type="Gene3D" id="3.40.50.2000">
    <property type="entry name" value="Glycogen Phosphorylase B"/>
    <property type="match status" value="2"/>
</dbReference>
<feature type="domain" description="Glycosyltransferase subfamily 4-like N-terminal" evidence="5">
    <location>
        <begin position="25"/>
        <end position="193"/>
    </location>
</feature>
<evidence type="ECO:0000256" key="2">
    <source>
        <dbReference type="ARBA" id="ARBA00022676"/>
    </source>
</evidence>
<dbReference type="OrthoDB" id="9806887at2"/>
<dbReference type="Pfam" id="PF13439">
    <property type="entry name" value="Glyco_transf_4"/>
    <property type="match status" value="1"/>
</dbReference>
<comment type="similarity">
    <text evidence="1">Belongs to the glycosyltransferase group 1 family. Glycosyltransferase 4 subfamily.</text>
</comment>